<proteinExistence type="predicted"/>
<name>A0A1V6PJR7_PENDC</name>
<evidence type="ECO:0000313" key="4">
    <source>
        <dbReference type="Proteomes" id="UP000191522"/>
    </source>
</evidence>
<dbReference type="Pfam" id="PF11001">
    <property type="entry name" value="AFUB_07903_YDR124W_hel"/>
    <property type="match status" value="1"/>
</dbReference>
<gene>
    <name evidence="3" type="ORF">PENDEC_c003G00291</name>
</gene>
<protein>
    <recommendedName>
        <fullName evidence="2">Subtelomeric hrmA-associated cluster protein AFUB-079030/YDR124W-like helical bundle domain-containing protein</fullName>
    </recommendedName>
</protein>
<dbReference type="AlphaFoldDB" id="A0A1V6PJR7"/>
<dbReference type="OMA" id="ELTKPKW"/>
<dbReference type="InterPro" id="IPR047092">
    <property type="entry name" value="AFUB_07903/YDR124W-like_hel"/>
</dbReference>
<feature type="compositionally biased region" description="Pro residues" evidence="1">
    <location>
        <begin position="134"/>
        <end position="143"/>
    </location>
</feature>
<comment type="caution">
    <text evidence="3">The sequence shown here is derived from an EMBL/GenBank/DDBJ whole genome shotgun (WGS) entry which is preliminary data.</text>
</comment>
<dbReference type="PANTHER" id="PTHR36102:SF4">
    <property type="entry name" value="YDR124W-LIKE HELICAL BUNDLE DOMAIN-CONTAINING PROTEIN"/>
    <property type="match status" value="1"/>
</dbReference>
<dbReference type="Proteomes" id="UP000191522">
    <property type="component" value="Unassembled WGS sequence"/>
</dbReference>
<evidence type="ECO:0000313" key="3">
    <source>
        <dbReference type="EMBL" id="OQD77123.1"/>
    </source>
</evidence>
<feature type="region of interest" description="Disordered" evidence="1">
    <location>
        <begin position="349"/>
        <end position="375"/>
    </location>
</feature>
<evidence type="ECO:0000256" key="1">
    <source>
        <dbReference type="SAM" id="MobiDB-lite"/>
    </source>
</evidence>
<reference evidence="4" key="1">
    <citation type="journal article" date="2017" name="Nat. Microbiol.">
        <title>Global analysis of biosynthetic gene clusters reveals vast potential of secondary metabolite production in Penicillium species.</title>
        <authorList>
            <person name="Nielsen J.C."/>
            <person name="Grijseels S."/>
            <person name="Prigent S."/>
            <person name="Ji B."/>
            <person name="Dainat J."/>
            <person name="Nielsen K.F."/>
            <person name="Frisvad J.C."/>
            <person name="Workman M."/>
            <person name="Nielsen J."/>
        </authorList>
    </citation>
    <scope>NUCLEOTIDE SEQUENCE [LARGE SCALE GENOMIC DNA]</scope>
    <source>
        <strain evidence="4">IBT 11843</strain>
    </source>
</reference>
<dbReference type="InterPro" id="IPR021264">
    <property type="entry name" value="AFUB_079030/YDR124W-like"/>
</dbReference>
<feature type="compositionally biased region" description="Low complexity" evidence="1">
    <location>
        <begin position="359"/>
        <end position="372"/>
    </location>
</feature>
<feature type="region of interest" description="Disordered" evidence="1">
    <location>
        <begin position="107"/>
        <end position="145"/>
    </location>
</feature>
<organism evidence="3 4">
    <name type="scientific">Penicillium decumbens</name>
    <dbReference type="NCBI Taxonomy" id="69771"/>
    <lineage>
        <taxon>Eukaryota</taxon>
        <taxon>Fungi</taxon>
        <taxon>Dikarya</taxon>
        <taxon>Ascomycota</taxon>
        <taxon>Pezizomycotina</taxon>
        <taxon>Eurotiomycetes</taxon>
        <taxon>Eurotiomycetidae</taxon>
        <taxon>Eurotiales</taxon>
        <taxon>Aspergillaceae</taxon>
        <taxon>Penicillium</taxon>
    </lineage>
</organism>
<accession>A0A1V6PJR7</accession>
<evidence type="ECO:0000259" key="2">
    <source>
        <dbReference type="Pfam" id="PF11001"/>
    </source>
</evidence>
<sequence>MNTSSTDSIFKQALGQNADIKHSHFVIMYIDDNGKLQIRTSDSIAGCGGAIFTPEVTERFMEMTVPSPPSNMQFTHPSQTPTPSQWGMQTTPGWFSGQTRPAEMIPCEWQSNQSRKKRRDMRRTGLVRSSPKAASPPPTPPPGRTIFRVGNRDLLRRYYEKAFEDFQQLNCRAIAKSYIKLVEPRKQVHFPYNGRKVIAGVSQRVDPEMTKPGWWPAGVLHREPDHLLKRDRLRLLVHILCEMKDSHGVTADKLREAGQDVRRQISPPNRLQVLDEIYFVRQMEERFLNGEIDANTLIQVTQTHLPDAIYQDEELSSRVHTAPVTKLDDDDNEASSGHGSQLEEADQFILGDHTPPSPSTSASSGPHSPATGFSSYQMSMAPRMMQQESSTAHKSMASDSSYMPAYYGQQFMPSEKPGYWPGVSHVPHVPHFGY</sequence>
<dbReference type="EMBL" id="MDYL01000003">
    <property type="protein sequence ID" value="OQD77123.1"/>
    <property type="molecule type" value="Genomic_DNA"/>
</dbReference>
<keyword evidence="4" id="KW-1185">Reference proteome</keyword>
<dbReference type="PANTHER" id="PTHR36102">
    <property type="entry name" value="CHROMOSOME 10, WHOLE GENOME SHOTGUN SEQUENCE"/>
    <property type="match status" value="1"/>
</dbReference>
<dbReference type="OrthoDB" id="5338458at2759"/>
<feature type="domain" description="Subtelomeric hrmA-associated cluster protein AFUB-079030/YDR124W-like helical bundle" evidence="2">
    <location>
        <begin position="149"/>
        <end position="283"/>
    </location>
</feature>
<dbReference type="STRING" id="69771.A0A1V6PJR7"/>